<organism evidence="1">
    <name type="scientific">Arundo donax</name>
    <name type="common">Giant reed</name>
    <name type="synonym">Donax arundinaceus</name>
    <dbReference type="NCBI Taxonomy" id="35708"/>
    <lineage>
        <taxon>Eukaryota</taxon>
        <taxon>Viridiplantae</taxon>
        <taxon>Streptophyta</taxon>
        <taxon>Embryophyta</taxon>
        <taxon>Tracheophyta</taxon>
        <taxon>Spermatophyta</taxon>
        <taxon>Magnoliopsida</taxon>
        <taxon>Liliopsida</taxon>
        <taxon>Poales</taxon>
        <taxon>Poaceae</taxon>
        <taxon>PACMAD clade</taxon>
        <taxon>Arundinoideae</taxon>
        <taxon>Arundineae</taxon>
        <taxon>Arundo</taxon>
    </lineage>
</organism>
<name>A0A0A8YVX6_ARUDO</name>
<reference evidence="1" key="2">
    <citation type="journal article" date="2015" name="Data Brief">
        <title>Shoot transcriptome of the giant reed, Arundo donax.</title>
        <authorList>
            <person name="Barrero R.A."/>
            <person name="Guerrero F.D."/>
            <person name="Moolhuijzen P."/>
            <person name="Goolsby J.A."/>
            <person name="Tidwell J."/>
            <person name="Bellgard S.E."/>
            <person name="Bellgard M.I."/>
        </authorList>
    </citation>
    <scope>NUCLEOTIDE SEQUENCE</scope>
    <source>
        <tissue evidence="1">Shoot tissue taken approximately 20 cm above the soil surface</tissue>
    </source>
</reference>
<dbReference type="EMBL" id="GBRH01268337">
    <property type="protein sequence ID" value="JAD29558.1"/>
    <property type="molecule type" value="Transcribed_RNA"/>
</dbReference>
<reference evidence="1" key="1">
    <citation type="submission" date="2014-09" db="EMBL/GenBank/DDBJ databases">
        <authorList>
            <person name="Magalhaes I.L.F."/>
            <person name="Oliveira U."/>
            <person name="Santos F.R."/>
            <person name="Vidigal T.H.D.A."/>
            <person name="Brescovit A.D."/>
            <person name="Santos A.J."/>
        </authorList>
    </citation>
    <scope>NUCLEOTIDE SEQUENCE</scope>
    <source>
        <tissue evidence="1">Shoot tissue taken approximately 20 cm above the soil surface</tissue>
    </source>
</reference>
<proteinExistence type="predicted"/>
<sequence length="33" mass="3925">MRFSVRIFVILNLLVWLLTMSDADKFISYPGMF</sequence>
<accession>A0A0A8YVX6</accession>
<evidence type="ECO:0000313" key="1">
    <source>
        <dbReference type="EMBL" id="JAD29558.1"/>
    </source>
</evidence>
<protein>
    <submittedName>
        <fullName evidence="1">Uncharacterized protein</fullName>
    </submittedName>
</protein>
<dbReference type="AlphaFoldDB" id="A0A0A8YVX6"/>